<dbReference type="AlphaFoldDB" id="A0A6L4WTZ6"/>
<comment type="caution">
    <text evidence="2">The sequence shown here is derived from an EMBL/GenBank/DDBJ whole genome shotgun (WGS) entry which is preliminary data.</text>
</comment>
<dbReference type="Proteomes" id="UP000472839">
    <property type="component" value="Unassembled WGS sequence"/>
</dbReference>
<protein>
    <submittedName>
        <fullName evidence="2">N-acetylneuraminate synthase</fullName>
    </submittedName>
</protein>
<dbReference type="SUPFAM" id="SSF51569">
    <property type="entry name" value="Aldolase"/>
    <property type="match status" value="1"/>
</dbReference>
<dbReference type="SUPFAM" id="SSF51269">
    <property type="entry name" value="AFP III-like domain"/>
    <property type="match status" value="1"/>
</dbReference>
<reference evidence="2 3" key="1">
    <citation type="submission" date="2019-10" db="EMBL/GenBank/DDBJ databases">
        <title>Poseidonibacter ostreae sp. nov., isolated from the gut of the Ostrea denselamellosa.</title>
        <authorList>
            <person name="Choi A."/>
        </authorList>
    </citation>
    <scope>NUCLEOTIDE SEQUENCE [LARGE SCALE GENOMIC DNA]</scope>
    <source>
        <strain evidence="2 3">SJOD-M-33</strain>
    </source>
</reference>
<dbReference type="PANTHER" id="PTHR42966:SF1">
    <property type="entry name" value="SIALIC ACID SYNTHASE"/>
    <property type="match status" value="1"/>
</dbReference>
<accession>A0A6L4WTZ6</accession>
<name>A0A6L4WTZ6_9BACT</name>
<dbReference type="GO" id="GO:0016051">
    <property type="term" value="P:carbohydrate biosynthetic process"/>
    <property type="evidence" value="ECO:0007669"/>
    <property type="project" value="InterPro"/>
</dbReference>
<dbReference type="InterPro" id="IPR057736">
    <property type="entry name" value="SAF_PseI/NeuA/NeuB"/>
</dbReference>
<dbReference type="Gene3D" id="3.90.1210.10">
    <property type="entry name" value="Antifreeze-like/N-acetylneuraminic acid synthase C-terminal domain"/>
    <property type="match status" value="1"/>
</dbReference>
<evidence type="ECO:0000259" key="1">
    <source>
        <dbReference type="Pfam" id="PF03102"/>
    </source>
</evidence>
<dbReference type="RefSeq" id="WP_152279685.1">
    <property type="nucleotide sequence ID" value="NZ_WFKK01000010.1"/>
</dbReference>
<dbReference type="EMBL" id="WFKK01000010">
    <property type="protein sequence ID" value="KAB7889781.1"/>
    <property type="molecule type" value="Genomic_DNA"/>
</dbReference>
<evidence type="ECO:0000313" key="2">
    <source>
        <dbReference type="EMBL" id="KAB7889781.1"/>
    </source>
</evidence>
<organism evidence="2 3">
    <name type="scientific">Poseidonibacter ostreae</name>
    <dbReference type="NCBI Taxonomy" id="2654171"/>
    <lineage>
        <taxon>Bacteria</taxon>
        <taxon>Pseudomonadati</taxon>
        <taxon>Campylobacterota</taxon>
        <taxon>Epsilonproteobacteria</taxon>
        <taxon>Campylobacterales</taxon>
        <taxon>Arcobacteraceae</taxon>
        <taxon>Poseidonibacter</taxon>
    </lineage>
</organism>
<dbReference type="InterPro" id="IPR036732">
    <property type="entry name" value="AFP_Neu5c_C_sf"/>
</dbReference>
<gene>
    <name evidence="2" type="ORF">GBG19_05210</name>
</gene>
<dbReference type="Pfam" id="PF03102">
    <property type="entry name" value="NeuB"/>
    <property type="match status" value="1"/>
</dbReference>
<dbReference type="InterPro" id="IPR051690">
    <property type="entry name" value="PseI-like"/>
</dbReference>
<evidence type="ECO:0000313" key="3">
    <source>
        <dbReference type="Proteomes" id="UP000472839"/>
    </source>
</evidence>
<sequence length="331" mass="37686">MNKPILIAEIGGNHEGDLELAYELGLQAIEAGADYIKYQVYTADGLVNPLLSPARYNHFKRLSLSSESYINLAKRIKEAGGNFLASIWNIEDIELFASYMDFFKIGSGDLTCYPILKEITKTKKPIVLSTGLSSLKDVVKAVEFIKSYDELYHTDKAMISIMQCTSMYPTETKDLNLSVITNYKELFQGHNIGYSHHHLESWPIDVAYSLGANLIEFHFTHDKSIETFRDHQLSLTKNEVLDLKNRLDNIYQAMGNSIKEQTESEVNANHIEEFRRGAYLNKNIRSGMIITEEDLVYLRPEKGIPASENIIGKIANKDINKFEELNKLDFK</sequence>
<proteinExistence type="predicted"/>
<dbReference type="CDD" id="cd11615">
    <property type="entry name" value="SAF_NeuB_like"/>
    <property type="match status" value="1"/>
</dbReference>
<dbReference type="GO" id="GO:0047444">
    <property type="term" value="F:N-acylneuraminate-9-phosphate synthase activity"/>
    <property type="evidence" value="ECO:0007669"/>
    <property type="project" value="TreeGrafter"/>
</dbReference>
<feature type="domain" description="PseI/NeuA/B-like" evidence="1">
    <location>
        <begin position="27"/>
        <end position="259"/>
    </location>
</feature>
<dbReference type="PANTHER" id="PTHR42966">
    <property type="entry name" value="N-ACETYLNEURAMINATE SYNTHASE"/>
    <property type="match status" value="1"/>
</dbReference>
<dbReference type="InterPro" id="IPR013132">
    <property type="entry name" value="PseI/NeuA/B-like_N"/>
</dbReference>
<dbReference type="Gene3D" id="3.20.20.70">
    <property type="entry name" value="Aldolase class I"/>
    <property type="match status" value="1"/>
</dbReference>
<dbReference type="InterPro" id="IPR013785">
    <property type="entry name" value="Aldolase_TIM"/>
</dbReference>